<reference evidence="1" key="2">
    <citation type="journal article" date="2022" name="New Phytol.">
        <title>Evolutionary transition to the ectomycorrhizal habit in the genomes of a hyperdiverse lineage of mushroom-forming fungi.</title>
        <authorList>
            <person name="Looney B."/>
            <person name="Miyauchi S."/>
            <person name="Morin E."/>
            <person name="Drula E."/>
            <person name="Courty P.E."/>
            <person name="Kohler A."/>
            <person name="Kuo A."/>
            <person name="LaButti K."/>
            <person name="Pangilinan J."/>
            <person name="Lipzen A."/>
            <person name="Riley R."/>
            <person name="Andreopoulos W."/>
            <person name="He G."/>
            <person name="Johnson J."/>
            <person name="Nolan M."/>
            <person name="Tritt A."/>
            <person name="Barry K.W."/>
            <person name="Grigoriev I.V."/>
            <person name="Nagy L.G."/>
            <person name="Hibbett D."/>
            <person name="Henrissat B."/>
            <person name="Matheny P.B."/>
            <person name="Labbe J."/>
            <person name="Martin F.M."/>
        </authorList>
    </citation>
    <scope>NUCLEOTIDE SEQUENCE</scope>
    <source>
        <strain evidence="1">FP105234-sp</strain>
    </source>
</reference>
<sequence>MCTTLGGMPALEQLALQLKLPPFALAAASQPVVALPALHKFTLQMSVASACHILARFSLPVTASVQCQMFLVHSSADMHALLSAAAACIDVRATPIARIKILPNIIEGYWMSVDVTAWRANSADRPALSLSFKRNTEDPRVEQGLVAAVLAALGSAHLAVLTIGSNGSDDTWLTALHGAHALRSVKVAGLEAKQFCAGLAAAPAGFLPALATLEIQDVDFGEGEGDGLAGVLAQVLEQRAHAGSALRVLSLVGCKLEGAQVRRLMEAVPRMEVQIHGV</sequence>
<dbReference type="Proteomes" id="UP000814033">
    <property type="component" value="Unassembled WGS sequence"/>
</dbReference>
<proteinExistence type="predicted"/>
<evidence type="ECO:0000313" key="2">
    <source>
        <dbReference type="Proteomes" id="UP000814033"/>
    </source>
</evidence>
<accession>A0ACB8RQG7</accession>
<reference evidence="1" key="1">
    <citation type="submission" date="2021-02" db="EMBL/GenBank/DDBJ databases">
        <authorList>
            <consortium name="DOE Joint Genome Institute"/>
            <person name="Ahrendt S."/>
            <person name="Looney B.P."/>
            <person name="Miyauchi S."/>
            <person name="Morin E."/>
            <person name="Drula E."/>
            <person name="Courty P.E."/>
            <person name="Chicoki N."/>
            <person name="Fauchery L."/>
            <person name="Kohler A."/>
            <person name="Kuo A."/>
            <person name="Labutti K."/>
            <person name="Pangilinan J."/>
            <person name="Lipzen A."/>
            <person name="Riley R."/>
            <person name="Andreopoulos W."/>
            <person name="He G."/>
            <person name="Johnson J."/>
            <person name="Barry K.W."/>
            <person name="Grigoriev I.V."/>
            <person name="Nagy L."/>
            <person name="Hibbett D."/>
            <person name="Henrissat B."/>
            <person name="Matheny P.B."/>
            <person name="Labbe J."/>
            <person name="Martin F."/>
        </authorList>
    </citation>
    <scope>NUCLEOTIDE SEQUENCE</scope>
    <source>
        <strain evidence="1">FP105234-sp</strain>
    </source>
</reference>
<keyword evidence="2" id="KW-1185">Reference proteome</keyword>
<gene>
    <name evidence="1" type="ORF">FA95DRAFT_1401401</name>
</gene>
<comment type="caution">
    <text evidence="1">The sequence shown here is derived from an EMBL/GenBank/DDBJ whole genome shotgun (WGS) entry which is preliminary data.</text>
</comment>
<evidence type="ECO:0000313" key="1">
    <source>
        <dbReference type="EMBL" id="KAI0046280.1"/>
    </source>
</evidence>
<dbReference type="EMBL" id="MU275929">
    <property type="protein sequence ID" value="KAI0046280.1"/>
    <property type="molecule type" value="Genomic_DNA"/>
</dbReference>
<protein>
    <submittedName>
        <fullName evidence="1">Uncharacterized protein</fullName>
    </submittedName>
</protein>
<organism evidence="1 2">
    <name type="scientific">Auriscalpium vulgare</name>
    <dbReference type="NCBI Taxonomy" id="40419"/>
    <lineage>
        <taxon>Eukaryota</taxon>
        <taxon>Fungi</taxon>
        <taxon>Dikarya</taxon>
        <taxon>Basidiomycota</taxon>
        <taxon>Agaricomycotina</taxon>
        <taxon>Agaricomycetes</taxon>
        <taxon>Russulales</taxon>
        <taxon>Auriscalpiaceae</taxon>
        <taxon>Auriscalpium</taxon>
    </lineage>
</organism>
<name>A0ACB8RQG7_9AGAM</name>